<evidence type="ECO:0000313" key="3">
    <source>
        <dbReference type="Proteomes" id="UP001460270"/>
    </source>
</evidence>
<accession>A0AAW0MQ97</accession>
<dbReference type="Proteomes" id="UP001460270">
    <property type="component" value="Unassembled WGS sequence"/>
</dbReference>
<sequence>MTDFRVSWTHETSDDLDGQMFGLEAGRLMDRDRTLCAGSEGSKGEQSANGPRSQQEGPRSQQESPKPHLSSGLHTAPVTPTRPPEPRTELFQKVDQAHADPV</sequence>
<gene>
    <name evidence="2" type="ORF">WMY93_028444</name>
</gene>
<name>A0AAW0MQ97_9GOBI</name>
<evidence type="ECO:0000256" key="1">
    <source>
        <dbReference type="SAM" id="MobiDB-lite"/>
    </source>
</evidence>
<reference evidence="3" key="1">
    <citation type="submission" date="2024-04" db="EMBL/GenBank/DDBJ databases">
        <title>Salinicola lusitanus LLJ914,a marine bacterium isolated from the Okinawa Trough.</title>
        <authorList>
            <person name="Li J."/>
        </authorList>
    </citation>
    <scope>NUCLEOTIDE SEQUENCE [LARGE SCALE GENOMIC DNA]</scope>
</reference>
<protein>
    <submittedName>
        <fullName evidence="2">Uncharacterized protein</fullName>
    </submittedName>
</protein>
<feature type="compositionally biased region" description="Basic and acidic residues" evidence="1">
    <location>
        <begin position="84"/>
        <end position="102"/>
    </location>
</feature>
<dbReference type="EMBL" id="JBBPFD010000021">
    <property type="protein sequence ID" value="KAK7882270.1"/>
    <property type="molecule type" value="Genomic_DNA"/>
</dbReference>
<proteinExistence type="predicted"/>
<organism evidence="2 3">
    <name type="scientific">Mugilogobius chulae</name>
    <name type="common">yellowstripe goby</name>
    <dbReference type="NCBI Taxonomy" id="88201"/>
    <lineage>
        <taxon>Eukaryota</taxon>
        <taxon>Metazoa</taxon>
        <taxon>Chordata</taxon>
        <taxon>Craniata</taxon>
        <taxon>Vertebrata</taxon>
        <taxon>Euteleostomi</taxon>
        <taxon>Actinopterygii</taxon>
        <taxon>Neopterygii</taxon>
        <taxon>Teleostei</taxon>
        <taxon>Neoteleostei</taxon>
        <taxon>Acanthomorphata</taxon>
        <taxon>Gobiaria</taxon>
        <taxon>Gobiiformes</taxon>
        <taxon>Gobioidei</taxon>
        <taxon>Gobiidae</taxon>
        <taxon>Gobionellinae</taxon>
        <taxon>Mugilogobius</taxon>
    </lineage>
</organism>
<feature type="region of interest" description="Disordered" evidence="1">
    <location>
        <begin position="32"/>
        <end position="102"/>
    </location>
</feature>
<feature type="compositionally biased region" description="Polar residues" evidence="1">
    <location>
        <begin position="44"/>
        <end position="64"/>
    </location>
</feature>
<keyword evidence="3" id="KW-1185">Reference proteome</keyword>
<evidence type="ECO:0000313" key="2">
    <source>
        <dbReference type="EMBL" id="KAK7882270.1"/>
    </source>
</evidence>
<comment type="caution">
    <text evidence="2">The sequence shown here is derived from an EMBL/GenBank/DDBJ whole genome shotgun (WGS) entry which is preliminary data.</text>
</comment>
<dbReference type="AlphaFoldDB" id="A0AAW0MQ97"/>